<proteinExistence type="predicted"/>
<dbReference type="EMBL" id="JADKFW010000004">
    <property type="protein sequence ID" value="MBK9716907.1"/>
    <property type="molecule type" value="Genomic_DNA"/>
</dbReference>
<gene>
    <name evidence="7" type="ORF">IPO85_05215</name>
</gene>
<dbReference type="PROSITE" id="PS00080">
    <property type="entry name" value="MULTICOPPER_OXIDASE2"/>
    <property type="match status" value="1"/>
</dbReference>
<dbReference type="InterPro" id="IPR026444">
    <property type="entry name" value="Secre_tail"/>
</dbReference>
<feature type="domain" description="Plastocyanin-like" evidence="4">
    <location>
        <begin position="361"/>
        <end position="473"/>
    </location>
</feature>
<dbReference type="InterPro" id="IPR011706">
    <property type="entry name" value="Cu-oxidase_C"/>
</dbReference>
<dbReference type="GO" id="GO:0005507">
    <property type="term" value="F:copper ion binding"/>
    <property type="evidence" value="ECO:0007669"/>
    <property type="project" value="InterPro"/>
</dbReference>
<dbReference type="Pfam" id="PF07731">
    <property type="entry name" value="Cu-oxidase_2"/>
    <property type="match status" value="1"/>
</dbReference>
<reference evidence="7 8" key="1">
    <citation type="submission" date="2020-10" db="EMBL/GenBank/DDBJ databases">
        <title>Connecting structure to function with the recovery of over 1000 high-quality activated sludge metagenome-assembled genomes encoding full-length rRNA genes using long-read sequencing.</title>
        <authorList>
            <person name="Singleton C.M."/>
            <person name="Petriglieri F."/>
            <person name="Kristensen J.M."/>
            <person name="Kirkegaard R.H."/>
            <person name="Michaelsen T.Y."/>
            <person name="Andersen M.H."/>
            <person name="Karst S.M."/>
            <person name="Dueholm M.S."/>
            <person name="Nielsen P.H."/>
            <person name="Albertsen M."/>
        </authorList>
    </citation>
    <scope>NUCLEOTIDE SEQUENCE [LARGE SCALE GENOMIC DNA]</scope>
    <source>
        <strain evidence="7">Ribe_18-Q3-R11-54_BAT3C.373</strain>
    </source>
</reference>
<evidence type="ECO:0000256" key="3">
    <source>
        <dbReference type="SAM" id="SignalP"/>
    </source>
</evidence>
<dbReference type="CDD" id="cd13890">
    <property type="entry name" value="CuRO_3_CueO_FtsP"/>
    <property type="match status" value="1"/>
</dbReference>
<dbReference type="Gene3D" id="2.60.40.420">
    <property type="entry name" value="Cupredoxins - blue copper proteins"/>
    <property type="match status" value="3"/>
</dbReference>
<evidence type="ECO:0000313" key="7">
    <source>
        <dbReference type="EMBL" id="MBK9716907.1"/>
    </source>
</evidence>
<keyword evidence="1" id="KW-0479">Metal-binding</keyword>
<dbReference type="PANTHER" id="PTHR48267:SF1">
    <property type="entry name" value="BILIRUBIN OXIDASE"/>
    <property type="match status" value="1"/>
</dbReference>
<feature type="domain" description="Plastocyanin-like" evidence="5">
    <location>
        <begin position="42"/>
        <end position="154"/>
    </location>
</feature>
<comment type="caution">
    <text evidence="7">The sequence shown here is derived from an EMBL/GenBank/DDBJ whole genome shotgun (WGS) entry which is preliminary data.</text>
</comment>
<dbReference type="Proteomes" id="UP000808349">
    <property type="component" value="Unassembled WGS sequence"/>
</dbReference>
<name>A0A9D7XGJ4_9BACT</name>
<dbReference type="GO" id="GO:0016491">
    <property type="term" value="F:oxidoreductase activity"/>
    <property type="evidence" value="ECO:0007669"/>
    <property type="project" value="UniProtKB-KW"/>
</dbReference>
<feature type="signal peptide" evidence="3">
    <location>
        <begin position="1"/>
        <end position="22"/>
    </location>
</feature>
<dbReference type="InterPro" id="IPR008972">
    <property type="entry name" value="Cupredoxin"/>
</dbReference>
<dbReference type="NCBIfam" id="TIGR04183">
    <property type="entry name" value="Por_Secre_tail"/>
    <property type="match status" value="1"/>
</dbReference>
<dbReference type="InterPro" id="IPR045087">
    <property type="entry name" value="Cu-oxidase_fam"/>
</dbReference>
<protein>
    <submittedName>
        <fullName evidence="7">Multicopper oxidase domain-containing protein</fullName>
    </submittedName>
</protein>
<evidence type="ECO:0000259" key="4">
    <source>
        <dbReference type="Pfam" id="PF07731"/>
    </source>
</evidence>
<evidence type="ECO:0000259" key="6">
    <source>
        <dbReference type="Pfam" id="PF18962"/>
    </source>
</evidence>
<accession>A0A9D7XGJ4</accession>
<evidence type="ECO:0000256" key="1">
    <source>
        <dbReference type="ARBA" id="ARBA00022723"/>
    </source>
</evidence>
<dbReference type="SUPFAM" id="SSF49503">
    <property type="entry name" value="Cupredoxins"/>
    <property type="match status" value="3"/>
</dbReference>
<evidence type="ECO:0000259" key="5">
    <source>
        <dbReference type="Pfam" id="PF07732"/>
    </source>
</evidence>
<dbReference type="Pfam" id="PF07732">
    <property type="entry name" value="Cu-oxidase_3"/>
    <property type="match status" value="1"/>
</dbReference>
<dbReference type="InterPro" id="IPR011707">
    <property type="entry name" value="Cu-oxidase-like_N"/>
</dbReference>
<feature type="domain" description="Secretion system C-terminal sorting" evidence="6">
    <location>
        <begin position="491"/>
        <end position="564"/>
    </location>
</feature>
<dbReference type="AlphaFoldDB" id="A0A9D7XGJ4"/>
<evidence type="ECO:0000313" key="8">
    <source>
        <dbReference type="Proteomes" id="UP000808349"/>
    </source>
</evidence>
<dbReference type="PANTHER" id="PTHR48267">
    <property type="entry name" value="CUPREDOXIN SUPERFAMILY PROTEIN"/>
    <property type="match status" value="1"/>
</dbReference>
<organism evidence="7 8">
    <name type="scientific">Candidatus Defluviibacterium haderslevense</name>
    <dbReference type="NCBI Taxonomy" id="2981993"/>
    <lineage>
        <taxon>Bacteria</taxon>
        <taxon>Pseudomonadati</taxon>
        <taxon>Bacteroidota</taxon>
        <taxon>Saprospiria</taxon>
        <taxon>Saprospirales</taxon>
        <taxon>Saprospiraceae</taxon>
        <taxon>Candidatus Defluviibacterium</taxon>
    </lineage>
</organism>
<keyword evidence="2" id="KW-0560">Oxidoreductase</keyword>
<dbReference type="InterPro" id="IPR002355">
    <property type="entry name" value="Cu_oxidase_Cu_BS"/>
</dbReference>
<feature type="chain" id="PRO_5038833119" evidence="3">
    <location>
        <begin position="23"/>
        <end position="567"/>
    </location>
</feature>
<dbReference type="Pfam" id="PF18962">
    <property type="entry name" value="Por_Secre_tail"/>
    <property type="match status" value="1"/>
</dbReference>
<sequence>MKKNSICILILYFLGRSIIAQTQIPIPPIIEGTTFNLVIQNGTSELFSGIKTKTIGYNGNQLGPTLMLNKGSIITINVHNKLGDTTTTHWHGLHLAPKNDGSPHTPILAEETWSPTFEVKDNASTYWYHPHLHGKTLNQVVKGASGFIIVHDAEEVLLNLPRTYGVDDVPLVFQWKTFDTNKQIVELDEEDNEVLVNGVVKGSTLSLPAQVVRLRLLNGSSHRFFNFGFENALTFKQIGGDGGLLDAPVSMSKLILAPGERAEILVDLTGKEGQNLTLRQYGSLLPQGYPGGRMMQMGGGQTMMGPLDNTDFDLMKVIVVAPTVGAIKNIPATLTKNVVLSQVGATGRTFGFTAQPMMSMTNFYINGLKFDMEQINFSTTLGKTEIWTITNQTMMAHPFHVHGNSFYVLSINGATPPANMRGRKDVITIPPMTGSVKIIMKFEDFSDPKMPYMYHCHILSHEDDGMMGQFIVNGSPTSDQDYLNDKFKMKVFPNPSTSSIRIMATLPEKKPVNIFVYNSLGQLVKSQYIHSTSDLNIPMDCQNWNSGIYLFKIVQQDKRMIFKFIKE</sequence>
<evidence type="ECO:0000256" key="2">
    <source>
        <dbReference type="ARBA" id="ARBA00023002"/>
    </source>
</evidence>
<keyword evidence="3" id="KW-0732">Signal</keyword>